<proteinExistence type="predicted"/>
<accession>A0A9D3U9A4</accession>
<dbReference type="AlphaFoldDB" id="A0A9D3U9A4"/>
<sequence length="83" mass="9282">LGYALINETDFGSGLFAKSTVYLKFVRLQLLTRTLLLCGGHLRDGRIVKFWDDIWVSNLGPLRSEYIGSSSLDDSLLVSDMVN</sequence>
<protein>
    <submittedName>
        <fullName evidence="1">Uncharacterized protein</fullName>
    </submittedName>
</protein>
<evidence type="ECO:0000313" key="2">
    <source>
        <dbReference type="Proteomes" id="UP000828251"/>
    </source>
</evidence>
<comment type="caution">
    <text evidence="1">The sequence shown here is derived from an EMBL/GenBank/DDBJ whole genome shotgun (WGS) entry which is preliminary data.</text>
</comment>
<name>A0A9D3U9A4_9ROSI</name>
<feature type="non-terminal residue" evidence="1">
    <location>
        <position position="83"/>
    </location>
</feature>
<organism evidence="1 2">
    <name type="scientific">Gossypium stocksii</name>
    <dbReference type="NCBI Taxonomy" id="47602"/>
    <lineage>
        <taxon>Eukaryota</taxon>
        <taxon>Viridiplantae</taxon>
        <taxon>Streptophyta</taxon>
        <taxon>Embryophyta</taxon>
        <taxon>Tracheophyta</taxon>
        <taxon>Spermatophyta</taxon>
        <taxon>Magnoliopsida</taxon>
        <taxon>eudicotyledons</taxon>
        <taxon>Gunneridae</taxon>
        <taxon>Pentapetalae</taxon>
        <taxon>rosids</taxon>
        <taxon>malvids</taxon>
        <taxon>Malvales</taxon>
        <taxon>Malvaceae</taxon>
        <taxon>Malvoideae</taxon>
        <taxon>Gossypium</taxon>
    </lineage>
</organism>
<gene>
    <name evidence="1" type="ORF">J1N35_044463</name>
</gene>
<keyword evidence="2" id="KW-1185">Reference proteome</keyword>
<feature type="non-terminal residue" evidence="1">
    <location>
        <position position="1"/>
    </location>
</feature>
<dbReference type="Proteomes" id="UP000828251">
    <property type="component" value="Unassembled WGS sequence"/>
</dbReference>
<reference evidence="1 2" key="1">
    <citation type="journal article" date="2021" name="Plant Biotechnol. J.">
        <title>Multi-omics assisted identification of the key and species-specific regulatory components of drought-tolerant mechanisms in Gossypium stocksii.</title>
        <authorList>
            <person name="Yu D."/>
            <person name="Ke L."/>
            <person name="Zhang D."/>
            <person name="Wu Y."/>
            <person name="Sun Y."/>
            <person name="Mei J."/>
            <person name="Sun J."/>
            <person name="Sun Y."/>
        </authorList>
    </citation>
    <scope>NUCLEOTIDE SEQUENCE [LARGE SCALE GENOMIC DNA]</scope>
    <source>
        <strain evidence="2">cv. E1</strain>
        <tissue evidence="1">Leaf</tissue>
    </source>
</reference>
<dbReference type="EMBL" id="JAIQCV010000013">
    <property type="protein sequence ID" value="KAH1032289.1"/>
    <property type="molecule type" value="Genomic_DNA"/>
</dbReference>
<evidence type="ECO:0000313" key="1">
    <source>
        <dbReference type="EMBL" id="KAH1032289.1"/>
    </source>
</evidence>